<dbReference type="GO" id="GO:0009451">
    <property type="term" value="P:RNA modification"/>
    <property type="evidence" value="ECO:0007669"/>
    <property type="project" value="InterPro"/>
</dbReference>
<reference evidence="3" key="1">
    <citation type="submission" date="2021-01" db="EMBL/GenBank/DDBJ databases">
        <title>Adiantum capillus-veneris genome.</title>
        <authorList>
            <person name="Fang Y."/>
            <person name="Liao Q."/>
        </authorList>
    </citation>
    <scope>NUCLEOTIDE SEQUENCE</scope>
    <source>
        <strain evidence="3">H3</strain>
        <tissue evidence="3">Leaf</tissue>
    </source>
</reference>
<feature type="repeat" description="PPR" evidence="2">
    <location>
        <begin position="287"/>
        <end position="321"/>
    </location>
</feature>
<dbReference type="Pfam" id="PF01535">
    <property type="entry name" value="PPR"/>
    <property type="match status" value="3"/>
</dbReference>
<dbReference type="EMBL" id="JABFUD020000009">
    <property type="protein sequence ID" value="KAI5075752.1"/>
    <property type="molecule type" value="Genomic_DNA"/>
</dbReference>
<evidence type="ECO:0000313" key="3">
    <source>
        <dbReference type="EMBL" id="KAI5075752.1"/>
    </source>
</evidence>
<dbReference type="FunFam" id="1.25.40.10:FF:000285">
    <property type="entry name" value="Pentatricopeptide repeat-containing protein, chloroplastic"/>
    <property type="match status" value="1"/>
</dbReference>
<evidence type="ECO:0000313" key="4">
    <source>
        <dbReference type="Proteomes" id="UP000886520"/>
    </source>
</evidence>
<dbReference type="Proteomes" id="UP000886520">
    <property type="component" value="Chromosome 9"/>
</dbReference>
<accession>A0A9D4UXV2</accession>
<keyword evidence="1" id="KW-0677">Repeat</keyword>
<dbReference type="PROSITE" id="PS51375">
    <property type="entry name" value="PPR"/>
    <property type="match status" value="4"/>
</dbReference>
<sequence>MAGATAAAVATPAAIASTALLPAPNATCCSSLSRSHPQQLQARSLTVSCQHQLHRAYQPTNLQYALTLTLRNFLTGGAKYIDFLSANVHELLVLLTWILSVQSNCRHRQGQKPFLHQCRAVICVAFTSGTNEFSEDPIVAKVQTAKKNYDCAVSNHGLLDKCLFGNKVLSPFQIKSKFFYGPQAQVQAMTVQADFTTMVDNEVLEDDASIIGGIDVSALVRKVPSEPSLRRAVRMIDIVMDRNIKISINTFSALIQRCSRERDLILGKKCGSAEDAQKVFDEMSRHNIYSWTTLISAYANKGMIPEAIDVFMGMQKTGNEPDGVLFGVLLQACGRERNLEQGKWLHDQIRYVHEKRAEVAFRLYEQMQEQHIEPNEATLVSIFEACVNTVDVKRGELIHSHSISSDFESDLLVGSSLVDMYVKSGNLMSAVVVFNKMYACNIYAWNSLIVGHVDQALDEDALHLYRQLCEEGCEVPDEVTFASVIEACRNLESLEEGRKVHNEVIRRGLDLDPSIGILLITLYSSCNCIHDARLVFDSFGIRDVAMSNAMSRAYAQQGLAKEADLILHQMKEQGL</sequence>
<proteinExistence type="predicted"/>
<dbReference type="Pfam" id="PF13041">
    <property type="entry name" value="PPR_2"/>
    <property type="match status" value="1"/>
</dbReference>
<protein>
    <recommendedName>
        <fullName evidence="5">Pentatricopeptide repeat-containing protein</fullName>
    </recommendedName>
</protein>
<feature type="repeat" description="PPR" evidence="2">
    <location>
        <begin position="477"/>
        <end position="511"/>
    </location>
</feature>
<feature type="repeat" description="PPR" evidence="2">
    <location>
        <begin position="441"/>
        <end position="475"/>
    </location>
</feature>
<gene>
    <name evidence="3" type="ORF">GOP47_0009828</name>
</gene>
<organism evidence="3 4">
    <name type="scientific">Adiantum capillus-veneris</name>
    <name type="common">Maidenhair fern</name>
    <dbReference type="NCBI Taxonomy" id="13818"/>
    <lineage>
        <taxon>Eukaryota</taxon>
        <taxon>Viridiplantae</taxon>
        <taxon>Streptophyta</taxon>
        <taxon>Embryophyta</taxon>
        <taxon>Tracheophyta</taxon>
        <taxon>Polypodiopsida</taxon>
        <taxon>Polypodiidae</taxon>
        <taxon>Polypodiales</taxon>
        <taxon>Pteridineae</taxon>
        <taxon>Pteridaceae</taxon>
        <taxon>Vittarioideae</taxon>
        <taxon>Adiantum</taxon>
    </lineage>
</organism>
<dbReference type="NCBIfam" id="TIGR00756">
    <property type="entry name" value="PPR"/>
    <property type="match status" value="3"/>
</dbReference>
<dbReference type="Gene3D" id="1.25.40.10">
    <property type="entry name" value="Tetratricopeptide repeat domain"/>
    <property type="match status" value="3"/>
</dbReference>
<evidence type="ECO:0000256" key="2">
    <source>
        <dbReference type="PROSITE-ProRule" id="PRU00708"/>
    </source>
</evidence>
<feature type="repeat" description="PPR" evidence="2">
    <location>
        <begin position="543"/>
        <end position="575"/>
    </location>
</feature>
<dbReference type="InterPro" id="IPR002885">
    <property type="entry name" value="PPR_rpt"/>
</dbReference>
<evidence type="ECO:0008006" key="5">
    <source>
        <dbReference type="Google" id="ProtNLM"/>
    </source>
</evidence>
<keyword evidence="4" id="KW-1185">Reference proteome</keyword>
<dbReference type="OrthoDB" id="1893323at2759"/>
<dbReference type="InterPro" id="IPR046960">
    <property type="entry name" value="PPR_At4g14850-like_plant"/>
</dbReference>
<evidence type="ECO:0000256" key="1">
    <source>
        <dbReference type="ARBA" id="ARBA00022737"/>
    </source>
</evidence>
<comment type="caution">
    <text evidence="3">The sequence shown here is derived from an EMBL/GenBank/DDBJ whole genome shotgun (WGS) entry which is preliminary data.</text>
</comment>
<dbReference type="GO" id="GO:0003723">
    <property type="term" value="F:RNA binding"/>
    <property type="evidence" value="ECO:0007669"/>
    <property type="project" value="InterPro"/>
</dbReference>
<dbReference type="PANTHER" id="PTHR47926">
    <property type="entry name" value="PENTATRICOPEPTIDE REPEAT-CONTAINING PROTEIN"/>
    <property type="match status" value="1"/>
</dbReference>
<dbReference type="AlphaFoldDB" id="A0A9D4UXV2"/>
<dbReference type="InterPro" id="IPR011990">
    <property type="entry name" value="TPR-like_helical_dom_sf"/>
</dbReference>
<name>A0A9D4UXV2_ADICA</name>